<accession>A0A8H4QIE9</accession>
<keyword evidence="3" id="KW-1185">Reference proteome</keyword>
<dbReference type="SUPFAM" id="SSF48452">
    <property type="entry name" value="TPR-like"/>
    <property type="match status" value="1"/>
</dbReference>
<dbReference type="Gene3D" id="1.25.40.10">
    <property type="entry name" value="Tetratricopeptide repeat domain"/>
    <property type="match status" value="1"/>
</dbReference>
<sequence>MPHPLLQTVSQRYYDELANGGYKGHSIDEDLWDIKDAEELLNQIKTLPGSGKGRPEDLNVLKKVLVGLSDFAAAITFSRNNPNFARSATIWSEFNRKFLGTISNLQNHSRRVDEEVDITRLTCKADSAETLSVIASMQAFLERSNEVSQVRRALDPSPTEDESGLKVLAIHGLGGHRKHVKMSQAVANLASKLGLPRNDTDAKEEDMQVVFKVKDWLNSSGRSFLLIFDNVDDINVVLPVWPSSSKGSILIPPDYHLSLRKGPRISYICNPSPLKPEYRHSRYEEFLRQCEESTSKIHARGETPQEYNHTLSTVWAMSLEKLPPESENLLSVLVFFDPDLIPERLFTNPRASLGDDCFEFLLDEFEFGDAVSALMKLSFINRSSTRKSLSIHRLVQTVVLSSLSKEKANLFLTTVVELLSCGFPNTWHLIVVVKRQKLTPESTEKFAELVFRVGTYLWETEQPTTALELTNFGLSLPLSPTSPTAKPALRMLGHIFLDVARPKAALDAYQSTLSARLKLFASTDPQIADVYDSIACAYTEIGNVPQVLSTLETAKAIHMSNDPTYMARRLAIYAMIYLQAGKADEALLALRGCWELQGMTETQIAASRYPKHSGDIVLLARIYHMLEGRNEEALQLASKTILIRKGILGNKGPRVADSMFIVAGMLLEGEKRALA</sequence>
<protein>
    <recommendedName>
        <fullName evidence="1">DUF7779 domain-containing protein</fullName>
    </recommendedName>
</protein>
<dbReference type="EMBL" id="JAAMPI010002605">
    <property type="protein sequence ID" value="KAF4611320.1"/>
    <property type="molecule type" value="Genomic_DNA"/>
</dbReference>
<dbReference type="InterPro" id="IPR027417">
    <property type="entry name" value="P-loop_NTPase"/>
</dbReference>
<feature type="domain" description="DUF7779" evidence="1">
    <location>
        <begin position="318"/>
        <end position="407"/>
    </location>
</feature>
<organism evidence="2 3">
    <name type="scientific">Cudoniella acicularis</name>
    <dbReference type="NCBI Taxonomy" id="354080"/>
    <lineage>
        <taxon>Eukaryota</taxon>
        <taxon>Fungi</taxon>
        <taxon>Dikarya</taxon>
        <taxon>Ascomycota</taxon>
        <taxon>Pezizomycotina</taxon>
        <taxon>Leotiomycetes</taxon>
        <taxon>Helotiales</taxon>
        <taxon>Tricladiaceae</taxon>
        <taxon>Cudoniella</taxon>
    </lineage>
</organism>
<dbReference type="Pfam" id="PF25000">
    <property type="entry name" value="DUF7779"/>
    <property type="match status" value="1"/>
</dbReference>
<dbReference type="Gene3D" id="3.40.50.300">
    <property type="entry name" value="P-loop containing nucleotide triphosphate hydrolases"/>
    <property type="match status" value="1"/>
</dbReference>
<proteinExistence type="predicted"/>
<evidence type="ECO:0000313" key="3">
    <source>
        <dbReference type="Proteomes" id="UP000566819"/>
    </source>
</evidence>
<evidence type="ECO:0000313" key="2">
    <source>
        <dbReference type="EMBL" id="KAF4611320.1"/>
    </source>
</evidence>
<name>A0A8H4QIE9_9HELO</name>
<evidence type="ECO:0000259" key="1">
    <source>
        <dbReference type="Pfam" id="PF25000"/>
    </source>
</evidence>
<gene>
    <name evidence="2" type="ORF">G7Y89_g15693</name>
</gene>
<dbReference type="InterPro" id="IPR056681">
    <property type="entry name" value="DUF7779"/>
</dbReference>
<dbReference type="OrthoDB" id="6161812at2759"/>
<dbReference type="InterPro" id="IPR011990">
    <property type="entry name" value="TPR-like_helical_dom_sf"/>
</dbReference>
<comment type="caution">
    <text evidence="2">The sequence shown here is derived from an EMBL/GenBank/DDBJ whole genome shotgun (WGS) entry which is preliminary data.</text>
</comment>
<dbReference type="Proteomes" id="UP000566819">
    <property type="component" value="Unassembled WGS sequence"/>
</dbReference>
<reference evidence="2 3" key="1">
    <citation type="submission" date="2020-03" db="EMBL/GenBank/DDBJ databases">
        <title>Draft Genome Sequence of Cudoniella acicularis.</title>
        <authorList>
            <person name="Buettner E."/>
            <person name="Kellner H."/>
        </authorList>
    </citation>
    <scope>NUCLEOTIDE SEQUENCE [LARGE SCALE GENOMIC DNA]</scope>
    <source>
        <strain evidence="2 3">DSM 108380</strain>
    </source>
</reference>
<dbReference type="AlphaFoldDB" id="A0A8H4QIE9"/>